<dbReference type="SUPFAM" id="SSF140459">
    <property type="entry name" value="PE/PPE dimer-like"/>
    <property type="match status" value="1"/>
</dbReference>
<geneLocation type="plasmid" evidence="5 6">
    <name>unnamed</name>
</geneLocation>
<dbReference type="Gene3D" id="1.20.1260.20">
    <property type="entry name" value="PPE superfamily"/>
    <property type="match status" value="1"/>
</dbReference>
<dbReference type="Pfam" id="PF00823">
    <property type="entry name" value="PPE"/>
    <property type="match status" value="1"/>
</dbReference>
<evidence type="ECO:0000259" key="3">
    <source>
        <dbReference type="Pfam" id="PF00823"/>
    </source>
</evidence>
<dbReference type="PANTHER" id="PTHR46766">
    <property type="entry name" value="GLUTAMINE-RICH PROTEIN 2"/>
    <property type="match status" value="1"/>
</dbReference>
<feature type="domain" description="PPE family C-terminal" evidence="4">
    <location>
        <begin position="308"/>
        <end position="392"/>
    </location>
</feature>
<sequence>MVEYGALPPEINSARAYAGPQSAPLTAAAAAWQALAANLGSNAAALHSAVMALLAGGFQGPSSTMMAAGATENVRWLFQAATQAQQTAIAAEQAALAIEAAHAGSVPPPVIEANRNLLETLISTNFMGVNSGAIAACVAAYDEMWTQDATTMYGFSADAAGITGMLVPFMAPAPTVNPGGFASQAAAVAQAGGTAAGQAGQNAATAGQSTASMGGGNASSIMSMAPQFMSAVPQALQGLAQPLMGGMGNPMQAMGGFQSLLSPFMSMMNPTMGGVGGAGALTSATSAMGAAGGLGGGGFGGGGMGALSAGMGAARSVGGLSVPATWAAGAPSGAAGATPISATGGTNTGAAPSTTSVGGGAGGAAPMAAMQGKDSSSSNGPSYGAPVRVLPRAR</sequence>
<evidence type="ECO:0000313" key="6">
    <source>
        <dbReference type="Proteomes" id="UP001055159"/>
    </source>
</evidence>
<evidence type="ECO:0000256" key="2">
    <source>
        <dbReference type="SAM" id="MobiDB-lite"/>
    </source>
</evidence>
<organism evidence="5 6">
    <name type="scientific">Mycolicibacterium rufum</name>
    <dbReference type="NCBI Taxonomy" id="318424"/>
    <lineage>
        <taxon>Bacteria</taxon>
        <taxon>Bacillati</taxon>
        <taxon>Actinomycetota</taxon>
        <taxon>Actinomycetes</taxon>
        <taxon>Mycobacteriales</taxon>
        <taxon>Mycobacteriaceae</taxon>
        <taxon>Mycolicibacterium</taxon>
    </lineage>
</organism>
<dbReference type="Pfam" id="PF12484">
    <property type="entry name" value="PPE-SVP"/>
    <property type="match status" value="1"/>
</dbReference>
<dbReference type="InterPro" id="IPR038332">
    <property type="entry name" value="PPE_sf"/>
</dbReference>
<dbReference type="EMBL" id="CP092428">
    <property type="protein sequence ID" value="ULP39977.1"/>
    <property type="molecule type" value="Genomic_DNA"/>
</dbReference>
<proteinExistence type="inferred from homology"/>
<evidence type="ECO:0000259" key="4">
    <source>
        <dbReference type="Pfam" id="PF12484"/>
    </source>
</evidence>
<dbReference type="InterPro" id="IPR000030">
    <property type="entry name" value="PPE_dom"/>
</dbReference>
<accession>A0ABY3UK53</accession>
<feature type="domain" description="PPE" evidence="3">
    <location>
        <begin position="4"/>
        <end position="160"/>
    </location>
</feature>
<keyword evidence="6" id="KW-1185">Reference proteome</keyword>
<reference evidence="5" key="1">
    <citation type="submission" date="2022-08" db="EMBL/GenBank/DDBJ databases">
        <title>Whole genome sequencing of non-tuberculosis mycobacteria type-strains.</title>
        <authorList>
            <person name="Igarashi Y."/>
            <person name="Osugi A."/>
            <person name="Mitarai S."/>
        </authorList>
    </citation>
    <scope>NUCLEOTIDE SEQUENCE</scope>
    <source>
        <strain evidence="5">JCM 16372</strain>
    </source>
</reference>
<feature type="compositionally biased region" description="Low complexity" evidence="2">
    <location>
        <begin position="333"/>
        <end position="356"/>
    </location>
</feature>
<comment type="similarity">
    <text evidence="1">Belongs to the mycobacterial PPE family.</text>
</comment>
<evidence type="ECO:0000313" key="5">
    <source>
        <dbReference type="EMBL" id="ULP39977.1"/>
    </source>
</evidence>
<dbReference type="RefSeq" id="WP_239736425.1">
    <property type="nucleotide sequence ID" value="NZ_CP092428.2"/>
</dbReference>
<dbReference type="InterPro" id="IPR022171">
    <property type="entry name" value="PPE_C"/>
</dbReference>
<name>A0ABY3UK53_9MYCO</name>
<dbReference type="PANTHER" id="PTHR46766:SF1">
    <property type="entry name" value="GLUTAMINE-RICH PROTEIN 2"/>
    <property type="match status" value="1"/>
</dbReference>
<gene>
    <name evidence="5" type="ORF">MJO55_27905</name>
</gene>
<keyword evidence="5" id="KW-0614">Plasmid</keyword>
<evidence type="ECO:0000256" key="1">
    <source>
        <dbReference type="ARBA" id="ARBA00010652"/>
    </source>
</evidence>
<protein>
    <submittedName>
        <fullName evidence="5">PPE family protein</fullName>
    </submittedName>
</protein>
<dbReference type="Proteomes" id="UP001055159">
    <property type="component" value="Plasmid unnamed"/>
</dbReference>
<feature type="region of interest" description="Disordered" evidence="2">
    <location>
        <begin position="333"/>
        <end position="394"/>
    </location>
</feature>